<feature type="binding site" evidence="7">
    <location>
        <position position="57"/>
    </location>
    <ligand>
        <name>Zn(2+)</name>
        <dbReference type="ChEBI" id="CHEBI:29105"/>
        <label>1</label>
    </ligand>
</feature>
<dbReference type="GO" id="GO:0019243">
    <property type="term" value="P:methylglyoxal catabolic process to D-lactate via S-lactoyl-glutathione"/>
    <property type="evidence" value="ECO:0007669"/>
    <property type="project" value="UniProtKB-UniRule"/>
</dbReference>
<reference evidence="9 10" key="1">
    <citation type="submission" date="2019-04" db="EMBL/GenBank/DDBJ databases">
        <title>Sphingomonas psychrotolerans sp. nov., isolated from soil in the Tianshan Mountains, Xinjiang, China.</title>
        <authorList>
            <person name="Luo Y."/>
            <person name="Sheng H."/>
        </authorList>
    </citation>
    <scope>NUCLEOTIDE SEQUENCE [LARGE SCALE GENOMIC DNA]</scope>
    <source>
        <strain evidence="9 10">ZFGT-11</strain>
    </source>
</reference>
<dbReference type="EMBL" id="SRXT01000002">
    <property type="protein sequence ID" value="TGX55078.1"/>
    <property type="molecule type" value="Genomic_DNA"/>
</dbReference>
<dbReference type="GO" id="GO:0004416">
    <property type="term" value="F:hydroxyacylglutathione hydrolase activity"/>
    <property type="evidence" value="ECO:0007669"/>
    <property type="project" value="UniProtKB-UniRule"/>
</dbReference>
<comment type="pathway">
    <text evidence="2 7">Secondary metabolite metabolism; methylglyoxal degradation; (R)-lactate from methylglyoxal: step 2/2.</text>
</comment>
<dbReference type="EC" id="3.1.2.6" evidence="7"/>
<dbReference type="InterPro" id="IPR035680">
    <property type="entry name" value="Clx_II_MBL"/>
</dbReference>
<evidence type="ECO:0000256" key="6">
    <source>
        <dbReference type="ARBA" id="ARBA00022833"/>
    </source>
</evidence>
<organism evidence="9 10">
    <name type="scientific">Sphingomonas gei</name>
    <dbReference type="NCBI Taxonomy" id="1395960"/>
    <lineage>
        <taxon>Bacteria</taxon>
        <taxon>Pseudomonadati</taxon>
        <taxon>Pseudomonadota</taxon>
        <taxon>Alphaproteobacteria</taxon>
        <taxon>Sphingomonadales</taxon>
        <taxon>Sphingomonadaceae</taxon>
        <taxon>Sphingomonas</taxon>
    </lineage>
</organism>
<comment type="cofactor">
    <cofactor evidence="7">
        <name>Zn(2+)</name>
        <dbReference type="ChEBI" id="CHEBI:29105"/>
    </cofactor>
    <text evidence="7">Binds 2 Zn(2+) ions per subunit.</text>
</comment>
<feature type="domain" description="Metallo-beta-lactamase" evidence="8">
    <location>
        <begin position="12"/>
        <end position="170"/>
    </location>
</feature>
<dbReference type="AlphaFoldDB" id="A0A4S1XGD8"/>
<comment type="similarity">
    <text evidence="3 7">Belongs to the metallo-beta-lactamase superfamily. Glyoxalase II family.</text>
</comment>
<dbReference type="InterPro" id="IPR050110">
    <property type="entry name" value="Glyoxalase_II_hydrolase"/>
</dbReference>
<evidence type="ECO:0000259" key="8">
    <source>
        <dbReference type="SMART" id="SM00849"/>
    </source>
</evidence>
<keyword evidence="6 7" id="KW-0862">Zinc</keyword>
<evidence type="ECO:0000256" key="3">
    <source>
        <dbReference type="ARBA" id="ARBA00006759"/>
    </source>
</evidence>
<feature type="binding site" evidence="7">
    <location>
        <position position="60"/>
    </location>
    <ligand>
        <name>Zn(2+)</name>
        <dbReference type="ChEBI" id="CHEBI:29105"/>
        <label>2</label>
    </ligand>
</feature>
<keyword evidence="10" id="KW-1185">Reference proteome</keyword>
<dbReference type="CDD" id="cd07723">
    <property type="entry name" value="hydroxyacylglutathione_hydrolase_MBL-fold"/>
    <property type="match status" value="1"/>
</dbReference>
<dbReference type="SMART" id="SM00849">
    <property type="entry name" value="Lactamase_B"/>
    <property type="match status" value="1"/>
</dbReference>
<dbReference type="Gene3D" id="3.60.15.10">
    <property type="entry name" value="Ribonuclease Z/Hydroxyacylglutathione hydrolase-like"/>
    <property type="match status" value="1"/>
</dbReference>
<dbReference type="OrthoDB" id="9802248at2"/>
<comment type="caution">
    <text evidence="9">The sequence shown here is derived from an EMBL/GenBank/DDBJ whole genome shotgun (WGS) entry which is preliminary data.</text>
</comment>
<evidence type="ECO:0000313" key="9">
    <source>
        <dbReference type="EMBL" id="TGX55078.1"/>
    </source>
</evidence>
<feature type="binding site" evidence="7">
    <location>
        <position position="113"/>
    </location>
    <ligand>
        <name>Zn(2+)</name>
        <dbReference type="ChEBI" id="CHEBI:29105"/>
        <label>1</label>
    </ligand>
</feature>
<feature type="binding site" evidence="7">
    <location>
        <position position="55"/>
    </location>
    <ligand>
        <name>Zn(2+)</name>
        <dbReference type="ChEBI" id="CHEBI:29105"/>
        <label>1</label>
    </ligand>
</feature>
<comment type="subunit">
    <text evidence="7">Monomer.</text>
</comment>
<dbReference type="RefSeq" id="WP_135962973.1">
    <property type="nucleotide sequence ID" value="NZ_SRXT01000002.1"/>
</dbReference>
<dbReference type="PANTHER" id="PTHR43705">
    <property type="entry name" value="HYDROXYACYLGLUTATHIONE HYDROLASE"/>
    <property type="match status" value="1"/>
</dbReference>
<dbReference type="Pfam" id="PF00753">
    <property type="entry name" value="Lactamase_B"/>
    <property type="match status" value="1"/>
</dbReference>
<feature type="binding site" evidence="7">
    <location>
        <position position="59"/>
    </location>
    <ligand>
        <name>Zn(2+)</name>
        <dbReference type="ChEBI" id="CHEBI:29105"/>
        <label>2</label>
    </ligand>
</feature>
<dbReference type="PANTHER" id="PTHR43705:SF1">
    <property type="entry name" value="HYDROXYACYLGLUTATHIONE HYDROLASE GLOB"/>
    <property type="match status" value="1"/>
</dbReference>
<evidence type="ECO:0000256" key="5">
    <source>
        <dbReference type="ARBA" id="ARBA00022801"/>
    </source>
</evidence>
<feature type="binding site" evidence="7">
    <location>
        <position position="170"/>
    </location>
    <ligand>
        <name>Zn(2+)</name>
        <dbReference type="ChEBI" id="CHEBI:29105"/>
        <label>2</label>
    </ligand>
</feature>
<comment type="function">
    <text evidence="7">Thiolesterase that catalyzes the hydrolysis of S-D-lactoyl-glutathione to form glutathione and D-lactic acid.</text>
</comment>
<comment type="catalytic activity">
    <reaction evidence="1 7">
        <text>an S-(2-hydroxyacyl)glutathione + H2O = a 2-hydroxy carboxylate + glutathione + H(+)</text>
        <dbReference type="Rhea" id="RHEA:21864"/>
        <dbReference type="ChEBI" id="CHEBI:15377"/>
        <dbReference type="ChEBI" id="CHEBI:15378"/>
        <dbReference type="ChEBI" id="CHEBI:57925"/>
        <dbReference type="ChEBI" id="CHEBI:58896"/>
        <dbReference type="ChEBI" id="CHEBI:71261"/>
        <dbReference type="EC" id="3.1.2.6"/>
    </reaction>
</comment>
<dbReference type="InterPro" id="IPR001279">
    <property type="entry name" value="Metallo-B-lactamas"/>
</dbReference>
<evidence type="ECO:0000256" key="2">
    <source>
        <dbReference type="ARBA" id="ARBA00004963"/>
    </source>
</evidence>
<evidence type="ECO:0000256" key="1">
    <source>
        <dbReference type="ARBA" id="ARBA00001623"/>
    </source>
</evidence>
<dbReference type="Proteomes" id="UP000306147">
    <property type="component" value="Unassembled WGS sequence"/>
</dbReference>
<keyword evidence="4 7" id="KW-0479">Metal-binding</keyword>
<dbReference type="InterPro" id="IPR017782">
    <property type="entry name" value="Hydroxyacylglutathione_Hdrlase"/>
</dbReference>
<dbReference type="NCBIfam" id="TIGR03413">
    <property type="entry name" value="GSH_gloB"/>
    <property type="match status" value="1"/>
</dbReference>
<dbReference type="InterPro" id="IPR036866">
    <property type="entry name" value="RibonucZ/Hydroxyglut_hydro"/>
</dbReference>
<feature type="binding site" evidence="7">
    <location>
        <position position="132"/>
    </location>
    <ligand>
        <name>Zn(2+)</name>
        <dbReference type="ChEBI" id="CHEBI:29105"/>
        <label>1</label>
    </ligand>
</feature>
<proteinExistence type="inferred from homology"/>
<dbReference type="InterPro" id="IPR032282">
    <property type="entry name" value="HAGH_C"/>
</dbReference>
<sequence length="242" mass="25633">MLDIVRIPALSDNYIWLVHDSASGETMVVDPAQAEPVLAAAEARGWRISAIWNTHWHPDHTGGNAAIKAATGCTVIAPAGEGAKIPTADQLVGEGDVVRLGEHVATVMEVPAHTAGHIAYHFAADGAVFVGDTLFAMGCGRLFEGTPAQMFANMQRLGALPPETIVYCAHEYTQSNGRYALVAEPGNPEIVARMAEVDRARAAGEATVPTTIALERATNPFLRAASVEILAERRAAKDAFRG</sequence>
<evidence type="ECO:0000313" key="10">
    <source>
        <dbReference type="Proteomes" id="UP000306147"/>
    </source>
</evidence>
<dbReference type="Pfam" id="PF16123">
    <property type="entry name" value="HAGH_C"/>
    <property type="match status" value="1"/>
</dbReference>
<name>A0A4S1XGD8_9SPHN</name>
<evidence type="ECO:0000256" key="7">
    <source>
        <dbReference type="HAMAP-Rule" id="MF_01374"/>
    </source>
</evidence>
<protein>
    <recommendedName>
        <fullName evidence="7">Hydroxyacylglutathione hydrolase</fullName>
        <ecNumber evidence="7">3.1.2.6</ecNumber>
    </recommendedName>
    <alternativeName>
        <fullName evidence="7">Glyoxalase II</fullName>
        <shortName evidence="7">Glx II</shortName>
    </alternativeName>
</protein>
<dbReference type="PIRSF" id="PIRSF005457">
    <property type="entry name" value="Glx"/>
    <property type="match status" value="1"/>
</dbReference>
<dbReference type="SUPFAM" id="SSF56281">
    <property type="entry name" value="Metallo-hydrolase/oxidoreductase"/>
    <property type="match status" value="1"/>
</dbReference>
<gene>
    <name evidence="7 9" type="primary">gloB</name>
    <name evidence="9" type="ORF">E5A73_06505</name>
</gene>
<dbReference type="UniPathway" id="UPA00619">
    <property type="reaction ID" value="UER00676"/>
</dbReference>
<feature type="binding site" evidence="7">
    <location>
        <position position="132"/>
    </location>
    <ligand>
        <name>Zn(2+)</name>
        <dbReference type="ChEBI" id="CHEBI:29105"/>
        <label>2</label>
    </ligand>
</feature>
<accession>A0A4S1XGD8</accession>
<evidence type="ECO:0000256" key="4">
    <source>
        <dbReference type="ARBA" id="ARBA00022723"/>
    </source>
</evidence>
<dbReference type="HAMAP" id="MF_01374">
    <property type="entry name" value="Glyoxalase_2"/>
    <property type="match status" value="1"/>
</dbReference>
<dbReference type="GO" id="GO:0046872">
    <property type="term" value="F:metal ion binding"/>
    <property type="evidence" value="ECO:0007669"/>
    <property type="project" value="UniProtKB-KW"/>
</dbReference>
<keyword evidence="5 7" id="KW-0378">Hydrolase</keyword>